<dbReference type="GO" id="GO:0003677">
    <property type="term" value="F:DNA binding"/>
    <property type="evidence" value="ECO:0007669"/>
    <property type="project" value="InterPro"/>
</dbReference>
<feature type="region of interest" description="Disordered" evidence="1">
    <location>
        <begin position="1"/>
        <end position="25"/>
    </location>
</feature>
<dbReference type="PANTHER" id="PTHR34475">
    <property type="match status" value="1"/>
</dbReference>
<dbReference type="EMBL" id="DSPX01000248">
    <property type="protein sequence ID" value="HGG03556.1"/>
    <property type="molecule type" value="Genomic_DNA"/>
</dbReference>
<dbReference type="Gene3D" id="1.10.260.40">
    <property type="entry name" value="lambda repressor-like DNA-binding domains"/>
    <property type="match status" value="1"/>
</dbReference>
<keyword evidence="2" id="KW-1133">Transmembrane helix</keyword>
<gene>
    <name evidence="3" type="ORF">ENR15_23680</name>
</gene>
<dbReference type="InterPro" id="IPR050400">
    <property type="entry name" value="Bact_Cytoskel_RodZ"/>
</dbReference>
<sequence>MSGTNLLERTTLKASQSEAEMASGADIPEENQLLIRREDGLDLGVAGLSWEARLGKVGQELAQARQAKGMSLDQLHMQTRIPKYHLQSLEAGRVEKLPEPIYVRSFVRQIGNALGLDGEMLAASLPYLAGIGDAGAATASGVKSRSRFILGAANLYLGYAALLLLAIGGLFWLYDQQTLTNGHRGDALESGDTVAPRGEEGAFD</sequence>
<keyword evidence="2" id="KW-0472">Membrane</keyword>
<feature type="region of interest" description="Disordered" evidence="1">
    <location>
        <begin position="185"/>
        <end position="204"/>
    </location>
</feature>
<feature type="transmembrane region" description="Helical" evidence="2">
    <location>
        <begin position="153"/>
        <end position="174"/>
    </location>
</feature>
<dbReference type="Pfam" id="PF13413">
    <property type="entry name" value="HTH_25"/>
    <property type="match status" value="1"/>
</dbReference>
<accession>A0A7C3VVA6</accession>
<keyword evidence="2" id="KW-0812">Transmembrane</keyword>
<comment type="caution">
    <text evidence="3">The sequence shown here is derived from an EMBL/GenBank/DDBJ whole genome shotgun (WGS) entry which is preliminary data.</text>
</comment>
<reference evidence="3" key="1">
    <citation type="journal article" date="2020" name="mSystems">
        <title>Genome- and Community-Level Interaction Insights into Carbon Utilization and Element Cycling Functions of Hydrothermarchaeota in Hydrothermal Sediment.</title>
        <authorList>
            <person name="Zhou Z."/>
            <person name="Liu Y."/>
            <person name="Xu W."/>
            <person name="Pan J."/>
            <person name="Luo Z.H."/>
            <person name="Li M."/>
        </authorList>
    </citation>
    <scope>NUCLEOTIDE SEQUENCE [LARGE SCALE GENOMIC DNA]</scope>
    <source>
        <strain evidence="3">SpSt-374</strain>
    </source>
</reference>
<evidence type="ECO:0000313" key="3">
    <source>
        <dbReference type="EMBL" id="HGG03556.1"/>
    </source>
</evidence>
<organism evidence="3">
    <name type="scientific">Planktothricoides sp. SpSt-374</name>
    <dbReference type="NCBI Taxonomy" id="2282167"/>
    <lineage>
        <taxon>Bacteria</taxon>
        <taxon>Bacillati</taxon>
        <taxon>Cyanobacteriota</taxon>
        <taxon>Cyanophyceae</taxon>
        <taxon>Oscillatoriophycideae</taxon>
        <taxon>Oscillatoriales</taxon>
        <taxon>Oscillatoriaceae</taxon>
        <taxon>Planktothricoides</taxon>
    </lineage>
</organism>
<protein>
    <submittedName>
        <fullName evidence="3">Helix-turn-helix domain-containing protein</fullName>
    </submittedName>
</protein>
<name>A0A7C3VVA6_9CYAN</name>
<feature type="compositionally biased region" description="Polar residues" evidence="1">
    <location>
        <begin position="1"/>
        <end position="18"/>
    </location>
</feature>
<dbReference type="PANTHER" id="PTHR34475:SF1">
    <property type="entry name" value="CYTOSKELETON PROTEIN RODZ"/>
    <property type="match status" value="1"/>
</dbReference>
<evidence type="ECO:0000256" key="1">
    <source>
        <dbReference type="SAM" id="MobiDB-lite"/>
    </source>
</evidence>
<proteinExistence type="predicted"/>
<dbReference type="AlphaFoldDB" id="A0A7C3VVA6"/>
<evidence type="ECO:0000256" key="2">
    <source>
        <dbReference type="SAM" id="Phobius"/>
    </source>
</evidence>
<dbReference type="InterPro" id="IPR010982">
    <property type="entry name" value="Lambda_DNA-bd_dom_sf"/>
</dbReference>